<protein>
    <submittedName>
        <fullName evidence="7">Sodium:calcium antiporter</fullName>
    </submittedName>
</protein>
<comment type="subcellular location">
    <subcellularLocation>
        <location evidence="1">Membrane</location>
        <topology evidence="1">Multi-pass membrane protein</topology>
    </subcellularLocation>
</comment>
<sequence>MNAAIFVLNFIAIIVGCELFTNGIEWLGKHFRLSDDAIGSVLAAIGTSLPETLIPLVAILFLGGDLGEEIGTGAILGSPFTLSTLALFLCAVSMIVFYKKRGTFSLNINGSTLRHSLKFFIIAYSIAAMTALMPLGLSGLKPFIAISLLSAYVIYSIYALREKNTGKGEEIEELYFIRIAEAFKKLSARGRSQRNPEVKADMPTEKPSLPGILFQVAVSLCIIIVAADLFVNHIKDISEYFGIAPLVMAIVISPMATELPEMFNSMIWIRERKDTFALGNILGAMVFQSCVVVTIGIMLTSWHIDLSTSEQIFQGIGILFAIFSAVLLYVQSYRNEVNIPVLFIGGLLYLIFFAIVFTNI</sequence>
<dbReference type="EMBL" id="PGCK01000001">
    <property type="protein sequence ID" value="MCD1293643.1"/>
    <property type="molecule type" value="Genomic_DNA"/>
</dbReference>
<feature type="domain" description="Sodium/calcium exchanger membrane region" evidence="6">
    <location>
        <begin position="214"/>
        <end position="356"/>
    </location>
</feature>
<dbReference type="PANTHER" id="PTHR10846:SF8">
    <property type="entry name" value="INNER MEMBRANE PROTEIN YRBG"/>
    <property type="match status" value="1"/>
</dbReference>
<dbReference type="PANTHER" id="PTHR10846">
    <property type="entry name" value="SODIUM/POTASSIUM/CALCIUM EXCHANGER"/>
    <property type="match status" value="1"/>
</dbReference>
<gene>
    <name evidence="7" type="ORF">CUJ83_01370</name>
</gene>
<dbReference type="Gene3D" id="1.20.1420.30">
    <property type="entry name" value="NCX, central ion-binding region"/>
    <property type="match status" value="2"/>
</dbReference>
<dbReference type="GO" id="GO:0005262">
    <property type="term" value="F:calcium channel activity"/>
    <property type="evidence" value="ECO:0007669"/>
    <property type="project" value="TreeGrafter"/>
</dbReference>
<name>A0AAP2R9Z1_9EURY</name>
<feature type="domain" description="Sodium/calcium exchanger membrane region" evidence="6">
    <location>
        <begin position="3"/>
        <end position="159"/>
    </location>
</feature>
<organism evidence="7 8">
    <name type="scientific">Methanooceanicella nereidis</name>
    <dbReference type="NCBI Taxonomy" id="2052831"/>
    <lineage>
        <taxon>Archaea</taxon>
        <taxon>Methanobacteriati</taxon>
        <taxon>Methanobacteriota</taxon>
        <taxon>Stenosarchaea group</taxon>
        <taxon>Methanomicrobia</taxon>
        <taxon>Methanocellales</taxon>
        <taxon>Methanocellaceae</taxon>
        <taxon>Methanooceanicella</taxon>
    </lineage>
</organism>
<comment type="caution">
    <text evidence="7">The sequence shown here is derived from an EMBL/GenBank/DDBJ whole genome shotgun (WGS) entry which is preliminary data.</text>
</comment>
<feature type="transmembrane region" description="Helical" evidence="5">
    <location>
        <begin position="40"/>
        <end position="62"/>
    </location>
</feature>
<feature type="transmembrane region" description="Helical" evidence="5">
    <location>
        <begin position="74"/>
        <end position="98"/>
    </location>
</feature>
<evidence type="ECO:0000313" key="8">
    <source>
        <dbReference type="Proteomes" id="UP001320159"/>
    </source>
</evidence>
<evidence type="ECO:0000256" key="1">
    <source>
        <dbReference type="ARBA" id="ARBA00004141"/>
    </source>
</evidence>
<dbReference type="RefSeq" id="WP_230739728.1">
    <property type="nucleotide sequence ID" value="NZ_PGCK01000001.1"/>
</dbReference>
<feature type="transmembrane region" description="Helical" evidence="5">
    <location>
        <begin position="143"/>
        <end position="160"/>
    </location>
</feature>
<feature type="transmembrane region" description="Helical" evidence="5">
    <location>
        <begin position="212"/>
        <end position="231"/>
    </location>
</feature>
<evidence type="ECO:0000256" key="5">
    <source>
        <dbReference type="SAM" id="Phobius"/>
    </source>
</evidence>
<feature type="transmembrane region" description="Helical" evidence="5">
    <location>
        <begin position="6"/>
        <end position="28"/>
    </location>
</feature>
<dbReference type="Proteomes" id="UP001320159">
    <property type="component" value="Unassembled WGS sequence"/>
</dbReference>
<dbReference type="Pfam" id="PF01699">
    <property type="entry name" value="Na_Ca_ex"/>
    <property type="match status" value="2"/>
</dbReference>
<dbReference type="GO" id="GO:0005886">
    <property type="term" value="C:plasma membrane"/>
    <property type="evidence" value="ECO:0007669"/>
    <property type="project" value="TreeGrafter"/>
</dbReference>
<feature type="transmembrane region" description="Helical" evidence="5">
    <location>
        <begin position="277"/>
        <end position="299"/>
    </location>
</feature>
<evidence type="ECO:0000313" key="7">
    <source>
        <dbReference type="EMBL" id="MCD1293643.1"/>
    </source>
</evidence>
<evidence type="ECO:0000259" key="6">
    <source>
        <dbReference type="Pfam" id="PF01699"/>
    </source>
</evidence>
<dbReference type="InterPro" id="IPR004481">
    <property type="entry name" value="K/Na/Ca-exchanger"/>
</dbReference>
<keyword evidence="3 5" id="KW-1133">Transmembrane helix</keyword>
<reference evidence="7 8" key="1">
    <citation type="submission" date="2017-11" db="EMBL/GenBank/DDBJ databases">
        <title>Isolation and Characterization of Family Methanocellaceae Species from Potential Methane Hydrate Area Offshore Southwestern Taiwan.</title>
        <authorList>
            <person name="Zhang W.-L."/>
            <person name="Chen W.-C."/>
            <person name="Lai M.-C."/>
            <person name="Chen S.-C."/>
        </authorList>
    </citation>
    <scope>NUCLEOTIDE SEQUENCE [LARGE SCALE GENOMIC DNA]</scope>
    <source>
        <strain evidence="7 8">CWC-04</strain>
    </source>
</reference>
<dbReference type="GO" id="GO:0006874">
    <property type="term" value="P:intracellular calcium ion homeostasis"/>
    <property type="evidence" value="ECO:0007669"/>
    <property type="project" value="TreeGrafter"/>
</dbReference>
<evidence type="ECO:0000256" key="4">
    <source>
        <dbReference type="ARBA" id="ARBA00023136"/>
    </source>
</evidence>
<dbReference type="GO" id="GO:0008273">
    <property type="term" value="F:calcium, potassium:sodium antiporter activity"/>
    <property type="evidence" value="ECO:0007669"/>
    <property type="project" value="TreeGrafter"/>
</dbReference>
<keyword evidence="8" id="KW-1185">Reference proteome</keyword>
<evidence type="ECO:0000256" key="3">
    <source>
        <dbReference type="ARBA" id="ARBA00022989"/>
    </source>
</evidence>
<evidence type="ECO:0000256" key="2">
    <source>
        <dbReference type="ARBA" id="ARBA00022692"/>
    </source>
</evidence>
<dbReference type="InterPro" id="IPR044880">
    <property type="entry name" value="NCX_ion-bd_dom_sf"/>
</dbReference>
<keyword evidence="4 5" id="KW-0472">Membrane</keyword>
<feature type="transmembrane region" description="Helical" evidence="5">
    <location>
        <begin position="311"/>
        <end position="330"/>
    </location>
</feature>
<feature type="transmembrane region" description="Helical" evidence="5">
    <location>
        <begin position="337"/>
        <end position="357"/>
    </location>
</feature>
<dbReference type="AlphaFoldDB" id="A0AAP2R9Z1"/>
<keyword evidence="2 5" id="KW-0812">Transmembrane</keyword>
<dbReference type="InterPro" id="IPR004837">
    <property type="entry name" value="NaCa_Exmemb"/>
</dbReference>
<feature type="transmembrane region" description="Helical" evidence="5">
    <location>
        <begin position="119"/>
        <end position="137"/>
    </location>
</feature>
<accession>A0AAP2R9Z1</accession>
<proteinExistence type="predicted"/>
<feature type="transmembrane region" description="Helical" evidence="5">
    <location>
        <begin position="237"/>
        <end position="256"/>
    </location>
</feature>